<dbReference type="GO" id="GO:0003677">
    <property type="term" value="F:DNA binding"/>
    <property type="evidence" value="ECO:0007669"/>
    <property type="project" value="UniProtKB-KW"/>
</dbReference>
<protein>
    <submittedName>
        <fullName evidence="2">DNA-binding protein SMUBP-2</fullName>
    </submittedName>
</protein>
<accession>A0AAD9B9Q8</accession>
<evidence type="ECO:0000313" key="2">
    <source>
        <dbReference type="EMBL" id="KAK1879211.1"/>
    </source>
</evidence>
<sequence>MQEEGNAVIRLSAVRKRNKAALMEQGNWKQRTAISRSDRLIGSDGPSVAALTPPQDFHSQEQTSIRSDTLRS</sequence>
<feature type="compositionally biased region" description="Polar residues" evidence="1">
    <location>
        <begin position="60"/>
        <end position="72"/>
    </location>
</feature>
<proteinExistence type="predicted"/>
<evidence type="ECO:0000256" key="1">
    <source>
        <dbReference type="SAM" id="MobiDB-lite"/>
    </source>
</evidence>
<comment type="caution">
    <text evidence="2">The sequence shown here is derived from an EMBL/GenBank/DDBJ whole genome shotgun (WGS) entry which is preliminary data.</text>
</comment>
<dbReference type="EMBL" id="JASDAP010000026">
    <property type="protein sequence ID" value="KAK1879211.1"/>
    <property type="molecule type" value="Genomic_DNA"/>
</dbReference>
<organism evidence="2 3">
    <name type="scientific">Dissostichus eleginoides</name>
    <name type="common">Patagonian toothfish</name>
    <name type="synonym">Dissostichus amissus</name>
    <dbReference type="NCBI Taxonomy" id="100907"/>
    <lineage>
        <taxon>Eukaryota</taxon>
        <taxon>Metazoa</taxon>
        <taxon>Chordata</taxon>
        <taxon>Craniata</taxon>
        <taxon>Vertebrata</taxon>
        <taxon>Euteleostomi</taxon>
        <taxon>Actinopterygii</taxon>
        <taxon>Neopterygii</taxon>
        <taxon>Teleostei</taxon>
        <taxon>Neoteleostei</taxon>
        <taxon>Acanthomorphata</taxon>
        <taxon>Eupercaria</taxon>
        <taxon>Perciformes</taxon>
        <taxon>Notothenioidei</taxon>
        <taxon>Nototheniidae</taxon>
        <taxon>Dissostichus</taxon>
    </lineage>
</organism>
<gene>
    <name evidence="2" type="ORF">KUDE01_027334</name>
</gene>
<keyword evidence="2" id="KW-0238">DNA-binding</keyword>
<dbReference type="AlphaFoldDB" id="A0AAD9B9Q8"/>
<dbReference type="Proteomes" id="UP001228049">
    <property type="component" value="Unassembled WGS sequence"/>
</dbReference>
<feature type="region of interest" description="Disordered" evidence="1">
    <location>
        <begin position="39"/>
        <end position="72"/>
    </location>
</feature>
<reference evidence="2" key="1">
    <citation type="submission" date="2023-04" db="EMBL/GenBank/DDBJ databases">
        <title>Chromosome-level genome of Chaenocephalus aceratus.</title>
        <authorList>
            <person name="Park H."/>
        </authorList>
    </citation>
    <scope>NUCLEOTIDE SEQUENCE</scope>
    <source>
        <strain evidence="2">DE</strain>
        <tissue evidence="2">Muscle</tissue>
    </source>
</reference>
<evidence type="ECO:0000313" key="3">
    <source>
        <dbReference type="Proteomes" id="UP001228049"/>
    </source>
</evidence>
<keyword evidence="3" id="KW-1185">Reference proteome</keyword>
<name>A0AAD9B9Q8_DISEL</name>